<evidence type="ECO:0000256" key="2">
    <source>
        <dbReference type="ARBA" id="ARBA00008751"/>
    </source>
</evidence>
<dbReference type="Gene3D" id="3.90.380.10">
    <property type="entry name" value="Naphthalene 1,2-dioxygenase Alpha Subunit, Chain A, domain 1"/>
    <property type="match status" value="1"/>
</dbReference>
<dbReference type="PRINTS" id="PR00090">
    <property type="entry name" value="RNGDIOXGNASE"/>
</dbReference>
<dbReference type="PANTHER" id="PTHR43756">
    <property type="entry name" value="CHOLINE MONOOXYGENASE, CHLOROPLASTIC"/>
    <property type="match status" value="1"/>
</dbReference>
<dbReference type="Proteomes" id="UP000484255">
    <property type="component" value="Unassembled WGS sequence"/>
</dbReference>
<sequence>MSATPTATAPVTLHPRAGGAADTLALLLERRLPGHSLEAPFYMSEEIFRADLAHIFRRHWIFVAVAPQVPEPGDFITVDVGGDSVLIVRDDDMALRAFHNVCRHRGSKLCDAHQGSLGNIVCPYHQWTYDLEGKLIHADHMGETFLREQHHLHKVHLRELEGLIFICLADAPPTDFEEVAARMRPYLAPHKLAECKVAAQVEILEQGNWKLTMENNRECYHCVGNHPELTVSLYEHGFGAQPGPQNAEGIARFEQIVADSCARWEAMGLPSVRMEELDTRVTGFRTQRLPLDRAGESQTLDTQVACKKLLGDFTEKSLGGLSFWTQPNSWHHFMSDHVVSFSVIPLSAGRTLVRTTWCVHKDAVEGVDYTVENLTAVWNATNDQDRRLVELSQAGVASPAYRPGPYSPFTEGLVEAFCTWYVDRMRAGLSAA</sequence>
<dbReference type="Gene3D" id="2.102.10.10">
    <property type="entry name" value="Rieske [2Fe-2S] iron-sulphur domain"/>
    <property type="match status" value="1"/>
</dbReference>
<dbReference type="AlphaFoldDB" id="A0A7C9PI94"/>
<comment type="caution">
    <text evidence="9">The sequence shown here is derived from an EMBL/GenBank/DDBJ whole genome shotgun (WGS) entry which is preliminary data.</text>
</comment>
<keyword evidence="4" id="KW-0479">Metal-binding</keyword>
<dbReference type="SUPFAM" id="SSF50022">
    <property type="entry name" value="ISP domain"/>
    <property type="match status" value="1"/>
</dbReference>
<dbReference type="Pfam" id="PF00848">
    <property type="entry name" value="Ring_hydroxyl_A"/>
    <property type="match status" value="1"/>
</dbReference>
<proteinExistence type="inferred from homology"/>
<dbReference type="GO" id="GO:0051537">
    <property type="term" value="F:2 iron, 2 sulfur cluster binding"/>
    <property type="evidence" value="ECO:0007669"/>
    <property type="project" value="UniProtKB-KW"/>
</dbReference>
<gene>
    <name evidence="9" type="ORF">G3A44_11285</name>
</gene>
<dbReference type="InterPro" id="IPR036922">
    <property type="entry name" value="Rieske_2Fe-2S_sf"/>
</dbReference>
<feature type="domain" description="Rieske" evidence="8">
    <location>
        <begin position="60"/>
        <end position="166"/>
    </location>
</feature>
<accession>A0A7C9PI94</accession>
<name>A0A7C9PI94_9BURK</name>
<reference evidence="9 10" key="1">
    <citation type="submission" date="2020-02" db="EMBL/GenBank/DDBJ databases">
        <title>Ideonella bacterium strain TBM-1.</title>
        <authorList>
            <person name="Chen W.-M."/>
        </authorList>
    </citation>
    <scope>NUCLEOTIDE SEQUENCE [LARGE SCALE GENOMIC DNA]</scope>
    <source>
        <strain evidence="9 10">TBM-1</strain>
    </source>
</reference>
<comment type="similarity">
    <text evidence="2">Belongs to the bacterial ring-hydroxylating dioxygenase alpha subunit family.</text>
</comment>
<evidence type="ECO:0000256" key="6">
    <source>
        <dbReference type="ARBA" id="ARBA00023004"/>
    </source>
</evidence>
<organism evidence="9 10">
    <name type="scientific">Ideonella livida</name>
    <dbReference type="NCBI Taxonomy" id="2707176"/>
    <lineage>
        <taxon>Bacteria</taxon>
        <taxon>Pseudomonadati</taxon>
        <taxon>Pseudomonadota</taxon>
        <taxon>Betaproteobacteria</taxon>
        <taxon>Burkholderiales</taxon>
        <taxon>Sphaerotilaceae</taxon>
        <taxon>Ideonella</taxon>
    </lineage>
</organism>
<evidence type="ECO:0000313" key="10">
    <source>
        <dbReference type="Proteomes" id="UP000484255"/>
    </source>
</evidence>
<dbReference type="InterPro" id="IPR001663">
    <property type="entry name" value="Rng_hydr_dOase-A"/>
</dbReference>
<evidence type="ECO:0000256" key="7">
    <source>
        <dbReference type="ARBA" id="ARBA00023014"/>
    </source>
</evidence>
<dbReference type="InterPro" id="IPR015879">
    <property type="entry name" value="Ring_hydroxy_dOase_asu_C_dom"/>
</dbReference>
<protein>
    <submittedName>
        <fullName evidence="9">Aromatic ring-hydroxylating dioxygenase subunit alpha</fullName>
    </submittedName>
</protein>
<dbReference type="Pfam" id="PF00355">
    <property type="entry name" value="Rieske"/>
    <property type="match status" value="1"/>
</dbReference>
<evidence type="ECO:0000259" key="8">
    <source>
        <dbReference type="PROSITE" id="PS51296"/>
    </source>
</evidence>
<dbReference type="SUPFAM" id="SSF55961">
    <property type="entry name" value="Bet v1-like"/>
    <property type="match status" value="1"/>
</dbReference>
<keyword evidence="3" id="KW-0001">2Fe-2S</keyword>
<keyword evidence="6" id="KW-0408">Iron</keyword>
<evidence type="ECO:0000256" key="3">
    <source>
        <dbReference type="ARBA" id="ARBA00022714"/>
    </source>
</evidence>
<dbReference type="PROSITE" id="PS51296">
    <property type="entry name" value="RIESKE"/>
    <property type="match status" value="1"/>
</dbReference>
<comment type="cofactor">
    <cofactor evidence="1">
        <name>Fe cation</name>
        <dbReference type="ChEBI" id="CHEBI:24875"/>
    </cofactor>
</comment>
<evidence type="ECO:0000256" key="4">
    <source>
        <dbReference type="ARBA" id="ARBA00022723"/>
    </source>
</evidence>
<dbReference type="GO" id="GO:0005506">
    <property type="term" value="F:iron ion binding"/>
    <property type="evidence" value="ECO:0007669"/>
    <property type="project" value="InterPro"/>
</dbReference>
<dbReference type="InterPro" id="IPR017941">
    <property type="entry name" value="Rieske_2Fe-2S"/>
</dbReference>
<dbReference type="CDD" id="cd08884">
    <property type="entry name" value="RHO_alpha_C_GbcA-like"/>
    <property type="match status" value="1"/>
</dbReference>
<evidence type="ECO:0000256" key="5">
    <source>
        <dbReference type="ARBA" id="ARBA00023002"/>
    </source>
</evidence>
<dbReference type="GO" id="GO:0051213">
    <property type="term" value="F:dioxygenase activity"/>
    <property type="evidence" value="ECO:0007669"/>
    <property type="project" value="UniProtKB-KW"/>
</dbReference>
<keyword evidence="5" id="KW-0560">Oxidoreductase</keyword>
<dbReference type="EMBL" id="JAAGOH010000012">
    <property type="protein sequence ID" value="NDY91770.1"/>
    <property type="molecule type" value="Genomic_DNA"/>
</dbReference>
<dbReference type="RefSeq" id="WP_163457627.1">
    <property type="nucleotide sequence ID" value="NZ_JAAGOH010000012.1"/>
</dbReference>
<keyword evidence="10" id="KW-1185">Reference proteome</keyword>
<keyword evidence="7" id="KW-0411">Iron-sulfur</keyword>
<evidence type="ECO:0000313" key="9">
    <source>
        <dbReference type="EMBL" id="NDY91770.1"/>
    </source>
</evidence>
<keyword evidence="9" id="KW-0223">Dioxygenase</keyword>
<evidence type="ECO:0000256" key="1">
    <source>
        <dbReference type="ARBA" id="ARBA00001962"/>
    </source>
</evidence>
<dbReference type="PANTHER" id="PTHR43756:SF5">
    <property type="entry name" value="CHOLINE MONOOXYGENASE, CHLOROPLASTIC"/>
    <property type="match status" value="1"/>
</dbReference>
<dbReference type="CDD" id="cd03469">
    <property type="entry name" value="Rieske_RO_Alpha_N"/>
    <property type="match status" value="1"/>
</dbReference>